<reference evidence="9 10" key="1">
    <citation type="submission" date="2024-03" db="EMBL/GenBank/DDBJ databases">
        <title>The complete genome of Streptomyces sirii sp.nov.</title>
        <authorList>
            <person name="Zakalyukina Y.V."/>
            <person name="Belik A.R."/>
            <person name="Biryukov M.V."/>
            <person name="Baturina O.A."/>
            <person name="Kabilov M.R."/>
        </authorList>
    </citation>
    <scope>NUCLEOTIDE SEQUENCE [LARGE SCALE GENOMIC DNA]</scope>
    <source>
        <strain evidence="9 10">BP-8</strain>
    </source>
</reference>
<dbReference type="PANTHER" id="PTHR48020">
    <property type="entry name" value="PROTON MYO-INOSITOL COTRANSPORTER"/>
    <property type="match status" value="1"/>
</dbReference>
<evidence type="ECO:0000313" key="9">
    <source>
        <dbReference type="EMBL" id="WXK81480.1"/>
    </source>
</evidence>
<dbReference type="Proteomes" id="UP001626628">
    <property type="component" value="Chromosome"/>
</dbReference>
<keyword evidence="5 7" id="KW-0472">Membrane</keyword>
<evidence type="ECO:0000256" key="3">
    <source>
        <dbReference type="ARBA" id="ARBA00022692"/>
    </source>
</evidence>
<feature type="transmembrane region" description="Helical" evidence="7">
    <location>
        <begin position="84"/>
        <end position="103"/>
    </location>
</feature>
<proteinExistence type="predicted"/>
<dbReference type="RefSeq" id="WP_407289203.1">
    <property type="nucleotide sequence ID" value="NZ_CP147982.1"/>
</dbReference>
<sequence>MTPCPHASRTGTLGASLSPGAGSLIAFRFVIGVGIASVVVPLYLTELAPQHARGGLTSLMQLLVTVGIFVAYVTDYLLAGAGAWRWMIGLGVVPAAILALGIITQPESPRWLVGRGRVEEARTVLTRLRGDAGAAGEELAEIERAERTEREQSEPLTLRGLASPRLRPVFAVAVSWGPVRWVMLPELFPMRIRAAAVGLCVLFNWLFNRVVALVFPSLLHAWGAGAKFLLFAGTTLPGFLFVQRLLPETKGRSLEEIEADLLQGRADRRGGAQTAPVSSEAGAAHRSGAMT</sequence>
<feature type="region of interest" description="Disordered" evidence="6">
    <location>
        <begin position="268"/>
        <end position="291"/>
    </location>
</feature>
<dbReference type="PROSITE" id="PS50850">
    <property type="entry name" value="MFS"/>
    <property type="match status" value="1"/>
</dbReference>
<gene>
    <name evidence="9" type="ORF">WAB15_11040</name>
</gene>
<keyword evidence="2" id="KW-0813">Transport</keyword>
<feature type="transmembrane region" description="Helical" evidence="7">
    <location>
        <begin position="56"/>
        <end position="78"/>
    </location>
</feature>
<dbReference type="EMBL" id="CP147982">
    <property type="protein sequence ID" value="WXK81480.1"/>
    <property type="molecule type" value="Genomic_DNA"/>
</dbReference>
<dbReference type="PANTHER" id="PTHR48020:SF12">
    <property type="entry name" value="PROTON MYO-INOSITOL COTRANSPORTER"/>
    <property type="match status" value="1"/>
</dbReference>
<evidence type="ECO:0000259" key="8">
    <source>
        <dbReference type="PROSITE" id="PS50850"/>
    </source>
</evidence>
<dbReference type="Pfam" id="PF00083">
    <property type="entry name" value="Sugar_tr"/>
    <property type="match status" value="2"/>
</dbReference>
<feature type="transmembrane region" description="Helical" evidence="7">
    <location>
        <begin position="219"/>
        <end position="242"/>
    </location>
</feature>
<evidence type="ECO:0000256" key="1">
    <source>
        <dbReference type="ARBA" id="ARBA00004651"/>
    </source>
</evidence>
<keyword evidence="3 7" id="KW-0812">Transmembrane</keyword>
<feature type="transmembrane region" description="Helical" evidence="7">
    <location>
        <begin position="25"/>
        <end position="44"/>
    </location>
</feature>
<dbReference type="Gene3D" id="1.20.1250.20">
    <property type="entry name" value="MFS general substrate transporter like domains"/>
    <property type="match status" value="2"/>
</dbReference>
<keyword evidence="4 7" id="KW-1133">Transmembrane helix</keyword>
<keyword evidence="10" id="KW-1185">Reference proteome</keyword>
<evidence type="ECO:0000313" key="10">
    <source>
        <dbReference type="Proteomes" id="UP001626628"/>
    </source>
</evidence>
<evidence type="ECO:0000256" key="2">
    <source>
        <dbReference type="ARBA" id="ARBA00022448"/>
    </source>
</evidence>
<feature type="domain" description="Major facilitator superfamily (MFS) profile" evidence="8">
    <location>
        <begin position="1"/>
        <end position="250"/>
    </location>
</feature>
<name>A0ABZ2QYN3_9ACTN</name>
<organism evidence="9 10">
    <name type="scientific">Streptomyces sirii</name>
    <dbReference type="NCBI Taxonomy" id="3127701"/>
    <lineage>
        <taxon>Bacteria</taxon>
        <taxon>Bacillati</taxon>
        <taxon>Actinomycetota</taxon>
        <taxon>Actinomycetes</taxon>
        <taxon>Kitasatosporales</taxon>
        <taxon>Streptomycetaceae</taxon>
        <taxon>Streptomyces</taxon>
    </lineage>
</organism>
<comment type="subcellular location">
    <subcellularLocation>
        <location evidence="1">Cell membrane</location>
        <topology evidence="1">Multi-pass membrane protein</topology>
    </subcellularLocation>
</comment>
<evidence type="ECO:0000256" key="6">
    <source>
        <dbReference type="SAM" id="MobiDB-lite"/>
    </source>
</evidence>
<dbReference type="InterPro" id="IPR036259">
    <property type="entry name" value="MFS_trans_sf"/>
</dbReference>
<dbReference type="InterPro" id="IPR005828">
    <property type="entry name" value="MFS_sugar_transport-like"/>
</dbReference>
<dbReference type="SUPFAM" id="SSF103473">
    <property type="entry name" value="MFS general substrate transporter"/>
    <property type="match status" value="1"/>
</dbReference>
<dbReference type="InterPro" id="IPR050814">
    <property type="entry name" value="Myo-inositol_Transporter"/>
</dbReference>
<evidence type="ECO:0000256" key="7">
    <source>
        <dbReference type="SAM" id="Phobius"/>
    </source>
</evidence>
<protein>
    <submittedName>
        <fullName evidence="9">MFS transporter</fullName>
    </submittedName>
</protein>
<feature type="transmembrane region" description="Helical" evidence="7">
    <location>
        <begin position="190"/>
        <end position="207"/>
    </location>
</feature>
<evidence type="ECO:0000256" key="5">
    <source>
        <dbReference type="ARBA" id="ARBA00023136"/>
    </source>
</evidence>
<evidence type="ECO:0000256" key="4">
    <source>
        <dbReference type="ARBA" id="ARBA00022989"/>
    </source>
</evidence>
<dbReference type="InterPro" id="IPR020846">
    <property type="entry name" value="MFS_dom"/>
</dbReference>
<accession>A0ABZ2QYN3</accession>